<accession>A0ABY4AIY3</accession>
<name>A0ABY4AIY3_9BURK</name>
<dbReference type="InterPro" id="IPR037021">
    <property type="entry name" value="RnfH_sf"/>
</dbReference>
<protein>
    <recommendedName>
        <fullName evidence="2">UPF0125 protein DHf2319_07580</fullName>
    </recommendedName>
</protein>
<evidence type="ECO:0000313" key="4">
    <source>
        <dbReference type="EMBL" id="UOD49355.1"/>
    </source>
</evidence>
<gene>
    <name evidence="4" type="ORF">DHf2319_07580</name>
</gene>
<dbReference type="EMBL" id="CP063982">
    <property type="protein sequence ID" value="UOD49355.1"/>
    <property type="molecule type" value="Genomic_DNA"/>
</dbReference>
<dbReference type="PANTHER" id="PTHR37483:SF1">
    <property type="entry name" value="UPF0125 PROTEIN RATB"/>
    <property type="match status" value="1"/>
</dbReference>
<sequence length="117" mass="13457">MATVPEPANTQRQIWVVYALGRNRVWQRAIQPLPGMSIAQAIDSSGFEAQHPDVDWRSGGVGIFGRRVKPEDMVNPGDRIEIYRALVFDPKESRRRRALHRQRQTIKGKTRGRQRIV</sequence>
<dbReference type="InterPro" id="IPR005346">
    <property type="entry name" value="RnfH"/>
</dbReference>
<evidence type="ECO:0000256" key="1">
    <source>
        <dbReference type="ARBA" id="ARBA00010645"/>
    </source>
</evidence>
<dbReference type="Proteomes" id="UP000831607">
    <property type="component" value="Chromosome"/>
</dbReference>
<dbReference type="NCBIfam" id="NF002490">
    <property type="entry name" value="PRK01777.1"/>
    <property type="match status" value="1"/>
</dbReference>
<keyword evidence="5" id="KW-1185">Reference proteome</keyword>
<evidence type="ECO:0000256" key="3">
    <source>
        <dbReference type="SAM" id="MobiDB-lite"/>
    </source>
</evidence>
<dbReference type="RefSeq" id="WP_243477515.1">
    <property type="nucleotide sequence ID" value="NZ_CP063982.1"/>
</dbReference>
<feature type="region of interest" description="Disordered" evidence="3">
    <location>
        <begin position="94"/>
        <end position="117"/>
    </location>
</feature>
<evidence type="ECO:0000256" key="2">
    <source>
        <dbReference type="HAMAP-Rule" id="MF_00460"/>
    </source>
</evidence>
<dbReference type="SUPFAM" id="SSF54285">
    <property type="entry name" value="MoaD/ThiS"/>
    <property type="match status" value="1"/>
</dbReference>
<comment type="similarity">
    <text evidence="1 2">Belongs to the UPF0125 (RnfH) family.</text>
</comment>
<evidence type="ECO:0000313" key="5">
    <source>
        <dbReference type="Proteomes" id="UP000831607"/>
    </source>
</evidence>
<dbReference type="PANTHER" id="PTHR37483">
    <property type="entry name" value="UPF0125 PROTEIN RATB"/>
    <property type="match status" value="1"/>
</dbReference>
<dbReference type="InterPro" id="IPR016155">
    <property type="entry name" value="Mopterin_synth/thiamin_S_b"/>
</dbReference>
<dbReference type="HAMAP" id="MF_00460">
    <property type="entry name" value="UPF0125_RnfH"/>
    <property type="match status" value="1"/>
</dbReference>
<proteinExistence type="inferred from homology"/>
<dbReference type="Pfam" id="PF03658">
    <property type="entry name" value="Ub-RnfH"/>
    <property type="match status" value="1"/>
</dbReference>
<reference evidence="4 5" key="1">
    <citation type="submission" date="2020-11" db="EMBL/GenBank/DDBJ databases">
        <title>Algicoccus daihaiensis sp.nov., isolated from Daihai Lake in Inner Mongolia.</title>
        <authorList>
            <person name="Kai J."/>
        </authorList>
    </citation>
    <scope>NUCLEOTIDE SEQUENCE [LARGE SCALE GENOMIC DNA]</scope>
    <source>
        <strain evidence="5">f23</strain>
    </source>
</reference>
<organism evidence="4 5">
    <name type="scientific">Orrella daihaiensis</name>
    <dbReference type="NCBI Taxonomy" id="2782176"/>
    <lineage>
        <taxon>Bacteria</taxon>
        <taxon>Pseudomonadati</taxon>
        <taxon>Pseudomonadota</taxon>
        <taxon>Betaproteobacteria</taxon>
        <taxon>Burkholderiales</taxon>
        <taxon>Alcaligenaceae</taxon>
        <taxon>Orrella</taxon>
    </lineage>
</organism>
<dbReference type="Gene3D" id="3.10.20.280">
    <property type="entry name" value="RnfH-like"/>
    <property type="match status" value="1"/>
</dbReference>